<reference evidence="16" key="1">
    <citation type="submission" date="2022-06" db="EMBL/GenBank/DDBJ databases">
        <authorList>
            <person name="Legendre M."/>
            <person name="Claverie J.-M."/>
            <person name="Alempic J.-M."/>
            <person name="Abergel C."/>
        </authorList>
    </citation>
    <scope>NUCLEOTIDE SEQUENCE</scope>
    <source>
        <strain evidence="16">Kuranda</strain>
    </source>
</reference>
<dbReference type="GO" id="GO:0016020">
    <property type="term" value="C:membrane"/>
    <property type="evidence" value="ECO:0007669"/>
    <property type="project" value="UniProtKB-SubCell"/>
</dbReference>
<dbReference type="GO" id="GO:0004674">
    <property type="term" value="F:protein serine/threonine kinase activity"/>
    <property type="evidence" value="ECO:0007669"/>
    <property type="project" value="UniProtKB-KW"/>
</dbReference>
<gene>
    <name evidence="16" type="ORF">pkur_cds_827</name>
</gene>
<evidence type="ECO:0000256" key="12">
    <source>
        <dbReference type="SAM" id="MobiDB-lite"/>
    </source>
</evidence>
<feature type="compositionally biased region" description="Basic and acidic residues" evidence="12">
    <location>
        <begin position="1369"/>
        <end position="1389"/>
    </location>
</feature>
<dbReference type="PROSITE" id="PS00022">
    <property type="entry name" value="EGF_1"/>
    <property type="match status" value="1"/>
</dbReference>
<dbReference type="Gene3D" id="1.10.510.10">
    <property type="entry name" value="Transferase(Phosphotransferase) domain 1"/>
    <property type="match status" value="2"/>
</dbReference>
<dbReference type="PROSITE" id="PS50011">
    <property type="entry name" value="PROTEIN_KINASE_DOM"/>
    <property type="match status" value="2"/>
</dbReference>
<evidence type="ECO:0000256" key="6">
    <source>
        <dbReference type="ARBA" id="ARBA00022777"/>
    </source>
</evidence>
<proteinExistence type="predicted"/>
<dbReference type="PROSITE" id="PS50026">
    <property type="entry name" value="EGF_3"/>
    <property type="match status" value="1"/>
</dbReference>
<feature type="transmembrane region" description="Helical" evidence="13">
    <location>
        <begin position="800"/>
        <end position="830"/>
    </location>
</feature>
<dbReference type="EMBL" id="ON887157">
    <property type="protein sequence ID" value="WBR15001.1"/>
    <property type="molecule type" value="Genomic_DNA"/>
</dbReference>
<protein>
    <recommendedName>
        <fullName evidence="2">non-specific serine/threonine protein kinase</fullName>
        <ecNumber evidence="2">2.7.11.1</ecNumber>
    </recommendedName>
</protein>
<name>A0AA95J839_9VIRU</name>
<dbReference type="InterPro" id="IPR001245">
    <property type="entry name" value="Ser-Thr/Tyr_kinase_cat_dom"/>
</dbReference>
<dbReference type="InterPro" id="IPR008271">
    <property type="entry name" value="Ser/Thr_kinase_AS"/>
</dbReference>
<dbReference type="InterPro" id="IPR017441">
    <property type="entry name" value="Protein_kinase_ATP_BS"/>
</dbReference>
<keyword evidence="6 16" id="KW-0418">Kinase</keyword>
<evidence type="ECO:0000256" key="11">
    <source>
        <dbReference type="PROSITE-ProRule" id="PRU10141"/>
    </source>
</evidence>
<dbReference type="Gene3D" id="2.10.25.10">
    <property type="entry name" value="Laminin"/>
    <property type="match status" value="1"/>
</dbReference>
<dbReference type="Gene3D" id="3.30.70.1230">
    <property type="entry name" value="Nucleotide cyclase"/>
    <property type="match status" value="1"/>
</dbReference>
<keyword evidence="4" id="KW-0808">Transferase</keyword>
<evidence type="ECO:0000256" key="9">
    <source>
        <dbReference type="ARBA" id="ARBA00047899"/>
    </source>
</evidence>
<dbReference type="InterPro" id="IPR011009">
    <property type="entry name" value="Kinase-like_dom_sf"/>
</dbReference>
<dbReference type="PROSITE" id="PS01186">
    <property type="entry name" value="EGF_2"/>
    <property type="match status" value="1"/>
</dbReference>
<feature type="binding site" evidence="11">
    <location>
        <position position="878"/>
    </location>
    <ligand>
        <name>ATP</name>
        <dbReference type="ChEBI" id="CHEBI:30616"/>
    </ligand>
</feature>
<evidence type="ECO:0000256" key="2">
    <source>
        <dbReference type="ARBA" id="ARBA00012513"/>
    </source>
</evidence>
<organism evidence="16 17">
    <name type="scientific">Pandoravirus kuranda</name>
    <dbReference type="NCBI Taxonomy" id="3019033"/>
    <lineage>
        <taxon>Viruses</taxon>
        <taxon>Pandoravirus</taxon>
    </lineage>
</organism>
<evidence type="ECO:0000256" key="3">
    <source>
        <dbReference type="ARBA" id="ARBA00022527"/>
    </source>
</evidence>
<dbReference type="EC" id="2.7.11.1" evidence="2"/>
<keyword evidence="13" id="KW-0472">Membrane</keyword>
<keyword evidence="13" id="KW-1133">Transmembrane helix</keyword>
<evidence type="ECO:0000313" key="16">
    <source>
        <dbReference type="EMBL" id="WBR15001.1"/>
    </source>
</evidence>
<dbReference type="SUPFAM" id="SSF55073">
    <property type="entry name" value="Nucleotide cyclase"/>
    <property type="match status" value="1"/>
</dbReference>
<sequence length="1949" mass="207084">MSVKAPLPPCGLALAAVVFLAVCATAVAGATIDFSNPPTVIALAGHARGAALFDAINTAYVSETDETTTSYQETASVVTALHDYALGLNDAVVTMARLDPSTAEAEGWSQLPLAAYGLVASVPLATSLVLDRGTLAGIWSGVVDAWNHSAIVALNGGVPLPSGDITLVASEYATAADEHPTPTGVFGRALALFDPAGFGAAYDAHGRRLAATLRALIDPARLVILDATVTDAQRIDVALGPLNGTLAAATTYAFHGDALSSNAPFARLVNRAGNTLGAPTTAALTAALDWFDPTTPEASLAVDIIDSPAAAAWPLAGVVFAVVRTATVRDECSLANAALTLLSWTQLNDNAVATIEGDGLASLTLGFRRRTIDAMCAVECNGVPAISAVIVLASGTPLPLWAALARAYDPQGGVFRLKYFQRNQNIAMPQVADYKIDFGTIAMPQIPRAYTDAHPDLALSPMFLMGHVVAYNIPELLRLSTPLVLSLDVLADIYLARIDAWNHPDIAALNPDLAPHLPAAPITVVLNKGGPVNEAGGPLGGNPNRGLAQMLSAVPGFYDAVYGPNGTSITYPVESTGRTLLGGRADVPTFLANTSYTLGEYGFSSMSYYRVIQYATLINVDGGRVRPSEATLASAANTITEMPSNSFTINAPGAGSWPVGLWNFFMLHSETLPNCRKTTALLDWLYWTQTSPEAARIIGSLNCLVASKVGWLAPRVLATIAGVTCPSTGLSAFSLAPCVTFYEGDGGGGDGGNTERRAVMCSGRGACHASAEGAAVCTCDAGWYGARCETPVEPSSQLSLAGVIAGATLGGIALALLIVVGLVVLVAVVYHVAAVRQRNRDADWEIRTDDLDMGPLLGRGGHGEVYRAVWRGTDVAVKTLGTEALTRDGVQAFRDEVRVMTSLRHPNVVLFMAACTKPPHMCIVMEYMALGSLRDLLDNDFVSQIPFGLKAKVAYQAAKGMHFLHSSGVVHRDLKSLNVLLDAKWNAKISDFGLTQWSARARTDDTVGTVHWTAPEVLSAEPDANLLLADVYSFGIVLWEVLTRKNPYMGMSPAAIAVGVIRDSLRPPLSADDDPALYLDGGSLLMADSVGDYVALTLACWDRDPQTRPDFLEIMTRLSRIGDNVRDAGSSGGYVVSGSSSSRSDYYGQHASTSTAALDRARPARAFYSTSTAAATTTASSSTASDGDTNDQGKHAGAMAESAPQGTVALVISDIAHADVLWSEAPTAMRDATLLHNDLLRALGRQYGAHEAVLPRDSSAGTFCMAFSGPLRAAAWCAAVQRQLLDVDWPALLLACEHAAEVLGHDASDRPIYRGLRVRMGMHVGRARPAVDRLTRRPEYGGATSNEALRTVGCAHPGQIVLTAAAAEAVRDGPDPVHPISERRSHAERDDDSDVDNGSASDGALRKERGGAIDHVPQWDDGSGNLYELRPQGLEGRLFLNRGGAPPCGVAFGGSPDDEASYDTGSRSRDYCDGSGSAGAAPGGRAHHRDRADMTRHYVTSADMVRWIIDFADISITQPEPIGSGSYGVVYRGRWKGVDVAVKRLAKQRLTERRALDFRAEVAFLSELNHPNVVLFVGACVQAPNLCVVTEYVERGSLSDVLAGAQGQRLAYDTRMRMLRSAAKGVAYLHGLDPPVVHRDLKSGNLLVDRDYNVKVADFGLARIKEENATMTRCGTPCWTAPEIIRGERYDERADVYSFGVIAWEVLTRKRPYDGLNFMNVSLDVIEGKRPPLPNDCPDALARLIKACWHAKASKRPTMVDVIDALTKILGDQDDLPDAVDVRAGPFDLCDSGESSALLALLGERTWNGRPHHTRVLCHRAWRVRRTGDYGEGVFGFAGNGLDDMGVFRVSGCGRAQGAAVRMAWSQTYPDRKGVMGAEHYCLNFAVCLRWMPASIAGIWMPCAVDGSDKRCGDIACGPFRLYPECASSAPFADAVTFGGVPIESPPLP</sequence>
<dbReference type="Gene3D" id="3.30.200.20">
    <property type="entry name" value="Phosphorylase Kinase, domain 1"/>
    <property type="match status" value="2"/>
</dbReference>
<dbReference type="GO" id="GO:0009190">
    <property type="term" value="P:cyclic nucleotide biosynthetic process"/>
    <property type="evidence" value="ECO:0007669"/>
    <property type="project" value="InterPro"/>
</dbReference>
<keyword evidence="8" id="KW-0675">Receptor</keyword>
<feature type="binding site" evidence="11">
    <location>
        <position position="1543"/>
    </location>
    <ligand>
        <name>ATP</name>
        <dbReference type="ChEBI" id="CHEBI:30616"/>
    </ligand>
</feature>
<comment type="catalytic activity">
    <reaction evidence="10">
        <text>L-seryl-[protein] + ATP = O-phospho-L-seryl-[protein] + ADP + H(+)</text>
        <dbReference type="Rhea" id="RHEA:17989"/>
        <dbReference type="Rhea" id="RHEA-COMP:9863"/>
        <dbReference type="Rhea" id="RHEA-COMP:11604"/>
        <dbReference type="ChEBI" id="CHEBI:15378"/>
        <dbReference type="ChEBI" id="CHEBI:29999"/>
        <dbReference type="ChEBI" id="CHEBI:30616"/>
        <dbReference type="ChEBI" id="CHEBI:83421"/>
        <dbReference type="ChEBI" id="CHEBI:456216"/>
        <dbReference type="EC" id="2.7.11.1"/>
    </reaction>
</comment>
<evidence type="ECO:0000256" key="1">
    <source>
        <dbReference type="ARBA" id="ARBA00004167"/>
    </source>
</evidence>
<dbReference type="InterPro" id="IPR001054">
    <property type="entry name" value="A/G_cyclase"/>
</dbReference>
<comment type="catalytic activity">
    <reaction evidence="9">
        <text>L-threonyl-[protein] + ATP = O-phospho-L-threonyl-[protein] + ADP + H(+)</text>
        <dbReference type="Rhea" id="RHEA:46608"/>
        <dbReference type="Rhea" id="RHEA-COMP:11060"/>
        <dbReference type="Rhea" id="RHEA-COMP:11605"/>
        <dbReference type="ChEBI" id="CHEBI:15378"/>
        <dbReference type="ChEBI" id="CHEBI:30013"/>
        <dbReference type="ChEBI" id="CHEBI:30616"/>
        <dbReference type="ChEBI" id="CHEBI:61977"/>
        <dbReference type="ChEBI" id="CHEBI:456216"/>
        <dbReference type="EC" id="2.7.11.1"/>
    </reaction>
</comment>
<dbReference type="CDD" id="cd13999">
    <property type="entry name" value="STKc_MAP3K-like"/>
    <property type="match status" value="2"/>
</dbReference>
<evidence type="ECO:0000256" key="7">
    <source>
        <dbReference type="ARBA" id="ARBA00022840"/>
    </source>
</evidence>
<evidence type="ECO:0000256" key="5">
    <source>
        <dbReference type="ARBA" id="ARBA00022741"/>
    </source>
</evidence>
<keyword evidence="5 11" id="KW-0547">Nucleotide-binding</keyword>
<dbReference type="GO" id="GO:0005524">
    <property type="term" value="F:ATP binding"/>
    <property type="evidence" value="ECO:0007669"/>
    <property type="project" value="UniProtKB-UniRule"/>
</dbReference>
<evidence type="ECO:0000259" key="14">
    <source>
        <dbReference type="PROSITE" id="PS50011"/>
    </source>
</evidence>
<dbReference type="InterPro" id="IPR000742">
    <property type="entry name" value="EGF"/>
</dbReference>
<dbReference type="InterPro" id="IPR051681">
    <property type="entry name" value="Ser/Thr_Kinases-Pseudokinases"/>
</dbReference>
<dbReference type="InterPro" id="IPR029787">
    <property type="entry name" value="Nucleotide_cyclase"/>
</dbReference>
<dbReference type="PRINTS" id="PR00109">
    <property type="entry name" value="TYRKINASE"/>
</dbReference>
<dbReference type="Pfam" id="PF07714">
    <property type="entry name" value="PK_Tyr_Ser-Thr"/>
    <property type="match status" value="2"/>
</dbReference>
<accession>A0AA95J839</accession>
<keyword evidence="13" id="KW-0812">Transmembrane</keyword>
<keyword evidence="3" id="KW-0723">Serine/threonine-protein kinase</keyword>
<dbReference type="PROSITE" id="PS00107">
    <property type="entry name" value="PROTEIN_KINASE_ATP"/>
    <property type="match status" value="2"/>
</dbReference>
<dbReference type="SMART" id="SM00044">
    <property type="entry name" value="CYCc"/>
    <property type="match status" value="1"/>
</dbReference>
<evidence type="ECO:0000256" key="8">
    <source>
        <dbReference type="ARBA" id="ARBA00023170"/>
    </source>
</evidence>
<dbReference type="PANTHER" id="PTHR44329">
    <property type="entry name" value="SERINE/THREONINE-PROTEIN KINASE TNNI3K-RELATED"/>
    <property type="match status" value="1"/>
</dbReference>
<feature type="domain" description="EGF-like" evidence="15">
    <location>
        <begin position="753"/>
        <end position="789"/>
    </location>
</feature>
<dbReference type="PROSITE" id="PS00108">
    <property type="entry name" value="PROTEIN_KINASE_ST"/>
    <property type="match status" value="2"/>
</dbReference>
<feature type="domain" description="Protein kinase" evidence="14">
    <location>
        <begin position="851"/>
        <end position="1121"/>
    </location>
</feature>
<evidence type="ECO:0000256" key="10">
    <source>
        <dbReference type="ARBA" id="ARBA00048679"/>
    </source>
</evidence>
<evidence type="ECO:0000256" key="4">
    <source>
        <dbReference type="ARBA" id="ARBA00022679"/>
    </source>
</evidence>
<feature type="region of interest" description="Disordered" evidence="12">
    <location>
        <begin position="1178"/>
        <end position="1200"/>
    </location>
</feature>
<dbReference type="GO" id="GO:0035556">
    <property type="term" value="P:intracellular signal transduction"/>
    <property type="evidence" value="ECO:0007669"/>
    <property type="project" value="InterPro"/>
</dbReference>
<evidence type="ECO:0000259" key="15">
    <source>
        <dbReference type="PROSITE" id="PS50026"/>
    </source>
</evidence>
<dbReference type="InterPro" id="IPR000719">
    <property type="entry name" value="Prot_kinase_dom"/>
</dbReference>
<dbReference type="PANTHER" id="PTHR44329:SF298">
    <property type="entry name" value="MIXED LINEAGE KINASE DOMAIN-LIKE PROTEIN"/>
    <property type="match status" value="1"/>
</dbReference>
<dbReference type="SUPFAM" id="SSF53850">
    <property type="entry name" value="Periplasmic binding protein-like II"/>
    <property type="match status" value="2"/>
</dbReference>
<dbReference type="SMART" id="SM00220">
    <property type="entry name" value="S_TKc"/>
    <property type="match status" value="2"/>
</dbReference>
<feature type="domain" description="Protein kinase" evidence="14">
    <location>
        <begin position="1516"/>
        <end position="1770"/>
    </location>
</feature>
<keyword evidence="7 11" id="KW-0067">ATP-binding</keyword>
<comment type="subcellular location">
    <subcellularLocation>
        <location evidence="1">Membrane</location>
        <topology evidence="1">Single-pass membrane protein</topology>
    </subcellularLocation>
</comment>
<evidence type="ECO:0000256" key="13">
    <source>
        <dbReference type="SAM" id="Phobius"/>
    </source>
</evidence>
<dbReference type="Proteomes" id="UP001185135">
    <property type="component" value="Segment"/>
</dbReference>
<dbReference type="FunFam" id="3.30.200.20:FF:000060">
    <property type="entry name" value="Serine/threonine-protein kinase isoform 1"/>
    <property type="match status" value="2"/>
</dbReference>
<dbReference type="Gene3D" id="3.40.190.10">
    <property type="entry name" value="Periplasmic binding protein-like II"/>
    <property type="match status" value="3"/>
</dbReference>
<evidence type="ECO:0000313" key="17">
    <source>
        <dbReference type="Proteomes" id="UP001185135"/>
    </source>
</evidence>
<feature type="region of interest" description="Disordered" evidence="12">
    <location>
        <begin position="1368"/>
        <end position="1424"/>
    </location>
</feature>
<dbReference type="SUPFAM" id="SSF56112">
    <property type="entry name" value="Protein kinase-like (PK-like)"/>
    <property type="match status" value="2"/>
</dbReference>